<proteinExistence type="predicted"/>
<sequence>MDNAAGRRGQRNAIAKRNNIPLNGQRGRPTGTAECDREATTKHPLIKGRNDRGSFNYMPKNMINICGNTCQFSAAFLLKRSRQF</sequence>
<dbReference type="EMBL" id="JASPKY010000851">
    <property type="protein sequence ID" value="KAK9681056.1"/>
    <property type="molecule type" value="Genomic_DNA"/>
</dbReference>
<comment type="caution">
    <text evidence="2">The sequence shown here is derived from an EMBL/GenBank/DDBJ whole genome shotgun (WGS) entry which is preliminary data.</text>
</comment>
<protein>
    <submittedName>
        <fullName evidence="2">Uncharacterized protein</fullName>
    </submittedName>
</protein>
<evidence type="ECO:0000313" key="2">
    <source>
        <dbReference type="EMBL" id="KAK9681056.1"/>
    </source>
</evidence>
<organism evidence="2 3">
    <name type="scientific">Popillia japonica</name>
    <name type="common">Japanese beetle</name>
    <dbReference type="NCBI Taxonomy" id="7064"/>
    <lineage>
        <taxon>Eukaryota</taxon>
        <taxon>Metazoa</taxon>
        <taxon>Ecdysozoa</taxon>
        <taxon>Arthropoda</taxon>
        <taxon>Hexapoda</taxon>
        <taxon>Insecta</taxon>
        <taxon>Pterygota</taxon>
        <taxon>Neoptera</taxon>
        <taxon>Endopterygota</taxon>
        <taxon>Coleoptera</taxon>
        <taxon>Polyphaga</taxon>
        <taxon>Scarabaeiformia</taxon>
        <taxon>Scarabaeidae</taxon>
        <taxon>Rutelinae</taxon>
        <taxon>Popillia</taxon>
    </lineage>
</organism>
<reference evidence="2 3" key="1">
    <citation type="journal article" date="2024" name="BMC Genomics">
        <title>De novo assembly and annotation of Popillia japonica's genome with initial clues to its potential as an invasive pest.</title>
        <authorList>
            <person name="Cucini C."/>
            <person name="Boschi S."/>
            <person name="Funari R."/>
            <person name="Cardaioli E."/>
            <person name="Iannotti N."/>
            <person name="Marturano G."/>
            <person name="Paoli F."/>
            <person name="Bruttini M."/>
            <person name="Carapelli A."/>
            <person name="Frati F."/>
            <person name="Nardi F."/>
        </authorList>
    </citation>
    <scope>NUCLEOTIDE SEQUENCE [LARGE SCALE GENOMIC DNA]</scope>
    <source>
        <strain evidence="2">DMR45628</strain>
    </source>
</reference>
<feature type="region of interest" description="Disordered" evidence="1">
    <location>
        <begin position="1"/>
        <end position="40"/>
    </location>
</feature>
<name>A0AAW1HWC0_POPJA</name>
<dbReference type="AlphaFoldDB" id="A0AAW1HWC0"/>
<keyword evidence="3" id="KW-1185">Reference proteome</keyword>
<gene>
    <name evidence="2" type="ORF">QE152_g38610</name>
</gene>
<evidence type="ECO:0000313" key="3">
    <source>
        <dbReference type="Proteomes" id="UP001458880"/>
    </source>
</evidence>
<accession>A0AAW1HWC0</accession>
<dbReference type="Proteomes" id="UP001458880">
    <property type="component" value="Unassembled WGS sequence"/>
</dbReference>
<evidence type="ECO:0000256" key="1">
    <source>
        <dbReference type="SAM" id="MobiDB-lite"/>
    </source>
</evidence>